<name>A0A0S2F7H1_LYSAN</name>
<dbReference type="STRING" id="84531.LA76x_1345"/>
<evidence type="ECO:0000313" key="2">
    <source>
        <dbReference type="EMBL" id="ALN79502.1"/>
    </source>
</evidence>
<dbReference type="AlphaFoldDB" id="A0A0S2F7H1"/>
<dbReference type="KEGG" id="lab:LA76x_1345"/>
<feature type="region of interest" description="Disordered" evidence="1">
    <location>
        <begin position="219"/>
        <end position="258"/>
    </location>
</feature>
<reference evidence="2 3" key="1">
    <citation type="journal article" date="2015" name="BMC Genomics">
        <title>Comparative genomics and metabolic profiling of the genus Lysobacter.</title>
        <authorList>
            <person name="de Bruijn I."/>
            <person name="Cheng X."/>
            <person name="de Jager V."/>
            <person name="Exposito R.G."/>
            <person name="Watrous J."/>
            <person name="Patel N."/>
            <person name="Postma J."/>
            <person name="Dorrestein P.C."/>
            <person name="Kobayashi D."/>
            <person name="Raaijmakers J.M."/>
        </authorList>
    </citation>
    <scope>NUCLEOTIDE SEQUENCE [LARGE SCALE GENOMIC DNA]</scope>
    <source>
        <strain evidence="2 3">76</strain>
    </source>
</reference>
<organism evidence="2 3">
    <name type="scientific">Lysobacter antibioticus</name>
    <dbReference type="NCBI Taxonomy" id="84531"/>
    <lineage>
        <taxon>Bacteria</taxon>
        <taxon>Pseudomonadati</taxon>
        <taxon>Pseudomonadota</taxon>
        <taxon>Gammaproteobacteria</taxon>
        <taxon>Lysobacterales</taxon>
        <taxon>Lysobacteraceae</taxon>
        <taxon>Lysobacter</taxon>
    </lineage>
</organism>
<accession>A0A0S2F7H1</accession>
<dbReference type="PATRIC" id="fig|84531.8.peg.1374"/>
<proteinExistence type="predicted"/>
<feature type="compositionally biased region" description="Low complexity" evidence="1">
    <location>
        <begin position="14"/>
        <end position="26"/>
    </location>
</feature>
<keyword evidence="3" id="KW-1185">Reference proteome</keyword>
<gene>
    <name evidence="2" type="ORF">LA76x_1345</name>
</gene>
<sequence>MKSTAVPSLMKPVEAQPAQEAPAEASEGGEGEAEHEEEASAASEGNDAPDGARKNKGVGKRINELTREKYEAIRKAEALERRVAELEKGGNQQSAPEQTGRPKLEDYDFDNDKYLEALTDWKVDQKLSAKSSTDQREVQAQAVEKRIATYAEQNPEAWHEAVTAPVNYTEPMLAALAESELMPQIGVYLAQHLDEADAISKMSAAGQIKAIARIEASLAPQGAASTTQTARVEPPKKLTTTPPPAKTLQGGAPAVKSIDDMTTAERIAHWRAEKANR</sequence>
<dbReference type="Proteomes" id="UP000060787">
    <property type="component" value="Chromosome"/>
</dbReference>
<feature type="region of interest" description="Disordered" evidence="1">
    <location>
        <begin position="1"/>
        <end position="69"/>
    </location>
</feature>
<evidence type="ECO:0000256" key="1">
    <source>
        <dbReference type="SAM" id="MobiDB-lite"/>
    </source>
</evidence>
<dbReference type="EMBL" id="CP011129">
    <property type="protein sequence ID" value="ALN79502.1"/>
    <property type="molecule type" value="Genomic_DNA"/>
</dbReference>
<evidence type="ECO:0000313" key="3">
    <source>
        <dbReference type="Proteomes" id="UP000060787"/>
    </source>
</evidence>
<evidence type="ECO:0008006" key="4">
    <source>
        <dbReference type="Google" id="ProtNLM"/>
    </source>
</evidence>
<feature type="compositionally biased region" description="Acidic residues" evidence="1">
    <location>
        <begin position="27"/>
        <end position="39"/>
    </location>
</feature>
<feature type="region of interest" description="Disordered" evidence="1">
    <location>
        <begin position="84"/>
        <end position="107"/>
    </location>
</feature>
<protein>
    <recommendedName>
        <fullName evidence="4">Scaffolding protein</fullName>
    </recommendedName>
</protein>